<gene>
    <name evidence="1" type="ORF">BDV41DRAFT_532867</name>
</gene>
<proteinExistence type="predicted"/>
<dbReference type="EMBL" id="ML738316">
    <property type="protein sequence ID" value="KAE8314765.1"/>
    <property type="molecule type" value="Genomic_DNA"/>
</dbReference>
<dbReference type="AlphaFoldDB" id="A0A5N6W1X2"/>
<dbReference type="Proteomes" id="UP000325433">
    <property type="component" value="Unassembled WGS sequence"/>
</dbReference>
<keyword evidence="2" id="KW-1185">Reference proteome</keyword>
<accession>A0A5N6W1X2</accession>
<evidence type="ECO:0000313" key="1">
    <source>
        <dbReference type="EMBL" id="KAE8314765.1"/>
    </source>
</evidence>
<name>A0A5N6W1X2_9EURO</name>
<reference evidence="2" key="1">
    <citation type="submission" date="2019-04" db="EMBL/GenBank/DDBJ databases">
        <title>Friends and foes A comparative genomics studyof 23 Aspergillus species from section Flavi.</title>
        <authorList>
            <consortium name="DOE Joint Genome Institute"/>
            <person name="Kjaerbolling I."/>
            <person name="Vesth T."/>
            <person name="Frisvad J.C."/>
            <person name="Nybo J.L."/>
            <person name="Theobald S."/>
            <person name="Kildgaard S."/>
            <person name="Isbrandt T."/>
            <person name="Kuo A."/>
            <person name="Sato A."/>
            <person name="Lyhne E.K."/>
            <person name="Kogle M.E."/>
            <person name="Wiebenga A."/>
            <person name="Kun R.S."/>
            <person name="Lubbers R.J."/>
            <person name="Makela M.R."/>
            <person name="Barry K."/>
            <person name="Chovatia M."/>
            <person name="Clum A."/>
            <person name="Daum C."/>
            <person name="Haridas S."/>
            <person name="He G."/>
            <person name="LaButti K."/>
            <person name="Lipzen A."/>
            <person name="Mondo S."/>
            <person name="Riley R."/>
            <person name="Salamov A."/>
            <person name="Simmons B.A."/>
            <person name="Magnuson J.K."/>
            <person name="Henrissat B."/>
            <person name="Mortensen U.H."/>
            <person name="Larsen T.O."/>
            <person name="Devries R.P."/>
            <person name="Grigoriev I.V."/>
            <person name="Machida M."/>
            <person name="Baker S.E."/>
            <person name="Andersen M.R."/>
        </authorList>
    </citation>
    <scope>NUCLEOTIDE SEQUENCE [LARGE SCALE GENOMIC DNA]</scope>
    <source>
        <strain evidence="2">CBS 130015</strain>
    </source>
</reference>
<protein>
    <submittedName>
        <fullName evidence="1">Uncharacterized protein</fullName>
    </submittedName>
</protein>
<organism evidence="1 2">
    <name type="scientific">Aspergillus transmontanensis</name>
    <dbReference type="NCBI Taxonomy" id="1034304"/>
    <lineage>
        <taxon>Eukaryota</taxon>
        <taxon>Fungi</taxon>
        <taxon>Dikarya</taxon>
        <taxon>Ascomycota</taxon>
        <taxon>Pezizomycotina</taxon>
        <taxon>Eurotiomycetes</taxon>
        <taxon>Eurotiomycetidae</taxon>
        <taxon>Eurotiales</taxon>
        <taxon>Aspergillaceae</taxon>
        <taxon>Aspergillus</taxon>
        <taxon>Aspergillus subgen. Circumdati</taxon>
    </lineage>
</organism>
<evidence type="ECO:0000313" key="2">
    <source>
        <dbReference type="Proteomes" id="UP000325433"/>
    </source>
</evidence>
<sequence length="84" mass="9381">MNAKANAGMICPSWYVFPLTENIVAANEEERFCPDEPVRRAAYEVGSATYNLLDRSIVFPSKIILCSTENLGLENQVGKICIQR</sequence>